<evidence type="ECO:0000313" key="3">
    <source>
        <dbReference type="Proteomes" id="UP000288805"/>
    </source>
</evidence>
<evidence type="ECO:0000256" key="1">
    <source>
        <dbReference type="SAM" id="MobiDB-lite"/>
    </source>
</evidence>
<evidence type="ECO:0000313" key="2">
    <source>
        <dbReference type="EMBL" id="RVW76423.1"/>
    </source>
</evidence>
<feature type="region of interest" description="Disordered" evidence="1">
    <location>
        <begin position="1"/>
        <end position="91"/>
    </location>
</feature>
<comment type="caution">
    <text evidence="2">The sequence shown here is derived from an EMBL/GenBank/DDBJ whole genome shotgun (WGS) entry which is preliminary data.</text>
</comment>
<accession>A0A438GW43</accession>
<name>A0A438GW43_VITVI</name>
<organism evidence="2 3">
    <name type="scientific">Vitis vinifera</name>
    <name type="common">Grape</name>
    <dbReference type="NCBI Taxonomy" id="29760"/>
    <lineage>
        <taxon>Eukaryota</taxon>
        <taxon>Viridiplantae</taxon>
        <taxon>Streptophyta</taxon>
        <taxon>Embryophyta</taxon>
        <taxon>Tracheophyta</taxon>
        <taxon>Spermatophyta</taxon>
        <taxon>Magnoliopsida</taxon>
        <taxon>eudicotyledons</taxon>
        <taxon>Gunneridae</taxon>
        <taxon>Pentapetalae</taxon>
        <taxon>rosids</taxon>
        <taxon>Vitales</taxon>
        <taxon>Vitaceae</taxon>
        <taxon>Viteae</taxon>
        <taxon>Vitis</taxon>
    </lineage>
</organism>
<reference evidence="2 3" key="1">
    <citation type="journal article" date="2018" name="PLoS Genet.">
        <title>Population sequencing reveals clonal diversity and ancestral inbreeding in the grapevine cultivar Chardonnay.</title>
        <authorList>
            <person name="Roach M.J."/>
            <person name="Johnson D.L."/>
            <person name="Bohlmann J."/>
            <person name="van Vuuren H.J."/>
            <person name="Jones S.J."/>
            <person name="Pretorius I.S."/>
            <person name="Schmidt S.A."/>
            <person name="Borneman A.R."/>
        </authorList>
    </citation>
    <scope>NUCLEOTIDE SEQUENCE [LARGE SCALE GENOMIC DNA]</scope>
    <source>
        <strain evidence="3">cv. Chardonnay</strain>
        <tissue evidence="2">Leaf</tissue>
    </source>
</reference>
<dbReference type="Proteomes" id="UP000288805">
    <property type="component" value="Unassembled WGS sequence"/>
</dbReference>
<dbReference type="AlphaFoldDB" id="A0A438GW43"/>
<sequence length="110" mass="11520">MVMAENEAGGEDQKELSGGHKSPWKRPLGGDAKGGDGPVMGAESWPALSDAQRPKNPGPAAKPPVLAGVRPAPPVVGGGAPPPPQPPVVQADDRPLWDLFLKDFKTRVWM</sequence>
<protein>
    <submittedName>
        <fullName evidence="2">Uncharacterized protein</fullName>
    </submittedName>
</protein>
<gene>
    <name evidence="2" type="ORF">CK203_056622</name>
</gene>
<proteinExistence type="predicted"/>
<dbReference type="EMBL" id="QGNW01000330">
    <property type="protein sequence ID" value="RVW76423.1"/>
    <property type="molecule type" value="Genomic_DNA"/>
</dbReference>